<dbReference type="AlphaFoldDB" id="A0A9X9L8R1"/>
<dbReference type="EMBL" id="LR026985">
    <property type="protein sequence ID" value="VCU39831.1"/>
    <property type="molecule type" value="Genomic_DNA"/>
</dbReference>
<reference evidence="1 2" key="1">
    <citation type="submission" date="2018-08" db="EMBL/GenBank/DDBJ databases">
        <authorList>
            <person name="Muller C M."/>
        </authorList>
    </citation>
    <scope>NUCLEOTIDE SEQUENCE [LARGE SCALE GENOMIC DNA]</scope>
</reference>
<evidence type="ECO:0000313" key="2">
    <source>
        <dbReference type="Proteomes" id="UP000324639"/>
    </source>
</evidence>
<name>A0A9X9L8R1_BLUGR</name>
<sequence>MSESSKFSPEHPTILSLNKLWESNENVDIRIGALEKRMDKMEIKTIIRFERIENLLQQIVSDKIKRTILIIPS</sequence>
<accession>A0A9X9L8R1</accession>
<organism evidence="1 2">
    <name type="scientific">Blumeria graminis f. sp. tritici</name>
    <dbReference type="NCBI Taxonomy" id="62690"/>
    <lineage>
        <taxon>Eukaryota</taxon>
        <taxon>Fungi</taxon>
        <taxon>Dikarya</taxon>
        <taxon>Ascomycota</taxon>
        <taxon>Pezizomycotina</taxon>
        <taxon>Leotiomycetes</taxon>
        <taxon>Erysiphales</taxon>
        <taxon>Erysiphaceae</taxon>
        <taxon>Blumeria</taxon>
    </lineage>
</organism>
<protein>
    <submittedName>
        <fullName evidence="1">Bgt-50702</fullName>
    </submittedName>
</protein>
<keyword evidence="2" id="KW-1185">Reference proteome</keyword>
<dbReference type="Proteomes" id="UP000324639">
    <property type="component" value="Chromosome Bgt_-02"/>
</dbReference>
<proteinExistence type="predicted"/>
<evidence type="ECO:0000313" key="1">
    <source>
        <dbReference type="EMBL" id="VCU39831.1"/>
    </source>
</evidence>
<gene>
    <name evidence="1" type="ORF">BGT96224V316_LOCUS1082</name>
</gene>